<dbReference type="Proteomes" id="UP001152607">
    <property type="component" value="Unassembled WGS sequence"/>
</dbReference>
<keyword evidence="2" id="KW-1185">Reference proteome</keyword>
<comment type="caution">
    <text evidence="1">The sequence shown here is derived from an EMBL/GenBank/DDBJ whole genome shotgun (WGS) entry which is preliminary data.</text>
</comment>
<proteinExistence type="predicted"/>
<organism evidence="1 2">
    <name type="scientific">Periconia digitata</name>
    <dbReference type="NCBI Taxonomy" id="1303443"/>
    <lineage>
        <taxon>Eukaryota</taxon>
        <taxon>Fungi</taxon>
        <taxon>Dikarya</taxon>
        <taxon>Ascomycota</taxon>
        <taxon>Pezizomycotina</taxon>
        <taxon>Dothideomycetes</taxon>
        <taxon>Pleosporomycetidae</taxon>
        <taxon>Pleosporales</taxon>
        <taxon>Massarineae</taxon>
        <taxon>Periconiaceae</taxon>
        <taxon>Periconia</taxon>
    </lineage>
</organism>
<evidence type="ECO:0000313" key="1">
    <source>
        <dbReference type="EMBL" id="CAI6341250.1"/>
    </source>
</evidence>
<dbReference type="OrthoDB" id="3695298at2759"/>
<evidence type="ECO:0008006" key="3">
    <source>
        <dbReference type="Google" id="ProtNLM"/>
    </source>
</evidence>
<reference evidence="1" key="1">
    <citation type="submission" date="2023-01" db="EMBL/GenBank/DDBJ databases">
        <authorList>
            <person name="Van Ghelder C."/>
            <person name="Rancurel C."/>
        </authorList>
    </citation>
    <scope>NUCLEOTIDE SEQUENCE</scope>
    <source>
        <strain evidence="1">CNCM I-4278</strain>
    </source>
</reference>
<name>A0A9W4USA9_9PLEO</name>
<accession>A0A9W4USA9</accession>
<dbReference type="AlphaFoldDB" id="A0A9W4USA9"/>
<sequence length="265" mass="30505">MTLPIFRLSPPQITPDPRSCSYNHTMETNDDGLASLPPYLSRHFQLGFEADDVNALIEDIDASQSSRIPKLPHIPMEIVCMIVHHVSVDCALPWRLVCRTTRDYVDGPLLYEYIRRIELIGHFNLLTEDPTDGDIGVDSQKRLYRMRFLHAQFERLEAPVVSKQKSGQRPAKWDESLAIFQIDQAWIDDLTVLKQELPTTSPVMDAWLYRELDKLQLFEGEQYFSTLRWCIRVDQSVGDLQFPIEAAKNLFTVDLGSGQVYECNC</sequence>
<protein>
    <recommendedName>
        <fullName evidence="3">F-box domain-containing protein</fullName>
    </recommendedName>
</protein>
<gene>
    <name evidence="1" type="ORF">PDIGIT_LOCUS14444</name>
</gene>
<dbReference type="EMBL" id="CAOQHR010000011">
    <property type="protein sequence ID" value="CAI6341250.1"/>
    <property type="molecule type" value="Genomic_DNA"/>
</dbReference>
<evidence type="ECO:0000313" key="2">
    <source>
        <dbReference type="Proteomes" id="UP001152607"/>
    </source>
</evidence>